<keyword evidence="3" id="KW-0408">Iron</keyword>
<dbReference type="GO" id="GO:0006788">
    <property type="term" value="P:heme oxidation"/>
    <property type="evidence" value="ECO:0007669"/>
    <property type="project" value="InterPro"/>
</dbReference>
<evidence type="ECO:0000259" key="5">
    <source>
        <dbReference type="Pfam" id="PF10615"/>
    </source>
</evidence>
<dbReference type="PANTHER" id="PTHR10720">
    <property type="entry name" value="HEME OXYGENASE"/>
    <property type="match status" value="1"/>
</dbReference>
<evidence type="ECO:0000256" key="4">
    <source>
        <dbReference type="SAM" id="MobiDB-lite"/>
    </source>
</evidence>
<keyword evidence="2" id="KW-0479">Metal-binding</keyword>
<gene>
    <name evidence="6" type="ORF">DY023_10580</name>
</gene>
<dbReference type="InterPro" id="IPR019595">
    <property type="entry name" value="DUF2470"/>
</dbReference>
<dbReference type="Proteomes" id="UP000262172">
    <property type="component" value="Unassembled WGS sequence"/>
</dbReference>
<dbReference type="CDD" id="cd19165">
    <property type="entry name" value="HemeO"/>
    <property type="match status" value="1"/>
</dbReference>
<dbReference type="InterPro" id="IPR037119">
    <property type="entry name" value="Haem_oxidase_HugZ-like_sf"/>
</dbReference>
<name>A0A371NT12_9MICO</name>
<feature type="region of interest" description="Disordered" evidence="4">
    <location>
        <begin position="80"/>
        <end position="127"/>
    </location>
</feature>
<protein>
    <submittedName>
        <fullName evidence="6">DUF2470 domain-containing protein</fullName>
    </submittedName>
</protein>
<dbReference type="PRINTS" id="PR00088">
    <property type="entry name" value="HAEMOXYGNASE"/>
</dbReference>
<evidence type="ECO:0000313" key="6">
    <source>
        <dbReference type="EMBL" id="REJ05326.1"/>
    </source>
</evidence>
<dbReference type="GO" id="GO:0046872">
    <property type="term" value="F:metal ion binding"/>
    <property type="evidence" value="ECO:0007669"/>
    <property type="project" value="UniProtKB-KW"/>
</dbReference>
<dbReference type="Pfam" id="PF01126">
    <property type="entry name" value="Heme_oxygenase"/>
    <property type="match status" value="1"/>
</dbReference>
<dbReference type="InterPro" id="IPR002051">
    <property type="entry name" value="Haem_Oase"/>
</dbReference>
<dbReference type="GO" id="GO:0006979">
    <property type="term" value="P:response to oxidative stress"/>
    <property type="evidence" value="ECO:0007669"/>
    <property type="project" value="TreeGrafter"/>
</dbReference>
<evidence type="ECO:0000256" key="2">
    <source>
        <dbReference type="ARBA" id="ARBA00022723"/>
    </source>
</evidence>
<dbReference type="GO" id="GO:0042167">
    <property type="term" value="P:heme catabolic process"/>
    <property type="evidence" value="ECO:0007669"/>
    <property type="project" value="TreeGrafter"/>
</dbReference>
<comment type="caution">
    <text evidence="6">The sequence shown here is derived from an EMBL/GenBank/DDBJ whole genome shotgun (WGS) entry which is preliminary data.</text>
</comment>
<evidence type="ECO:0000313" key="7">
    <source>
        <dbReference type="Proteomes" id="UP000262172"/>
    </source>
</evidence>
<feature type="domain" description="DUF2470" evidence="5">
    <location>
        <begin position="1"/>
        <end position="68"/>
    </location>
</feature>
<dbReference type="GO" id="GO:0020037">
    <property type="term" value="F:heme binding"/>
    <property type="evidence" value="ECO:0007669"/>
    <property type="project" value="TreeGrafter"/>
</dbReference>
<dbReference type="InterPro" id="IPR016084">
    <property type="entry name" value="Haem_Oase-like_multi-hlx"/>
</dbReference>
<dbReference type="Gene3D" id="1.20.910.10">
    <property type="entry name" value="Heme oxygenase-like"/>
    <property type="match status" value="1"/>
</dbReference>
<dbReference type="GO" id="GO:0004392">
    <property type="term" value="F:heme oxygenase (decyclizing) activity"/>
    <property type="evidence" value="ECO:0007669"/>
    <property type="project" value="InterPro"/>
</dbReference>
<dbReference type="Gene3D" id="3.20.180.10">
    <property type="entry name" value="PNP-oxidase-like"/>
    <property type="match status" value="1"/>
</dbReference>
<dbReference type="PANTHER" id="PTHR10720:SF0">
    <property type="entry name" value="HEME OXYGENASE"/>
    <property type="match status" value="1"/>
</dbReference>
<dbReference type="SUPFAM" id="SSF48613">
    <property type="entry name" value="Heme oxygenase-like"/>
    <property type="match status" value="1"/>
</dbReference>
<dbReference type="OrthoDB" id="5493802at2"/>
<dbReference type="AlphaFoldDB" id="A0A371NT12"/>
<organism evidence="6 7">
    <name type="scientific">Microbacterium bovistercoris</name>
    <dbReference type="NCBI Taxonomy" id="2293570"/>
    <lineage>
        <taxon>Bacteria</taxon>
        <taxon>Bacillati</taxon>
        <taxon>Actinomycetota</taxon>
        <taxon>Actinomycetes</taxon>
        <taxon>Micrococcales</taxon>
        <taxon>Microbacteriaceae</taxon>
        <taxon>Microbacterium</taxon>
    </lineage>
</organism>
<reference evidence="6 7" key="1">
    <citation type="submission" date="2018-08" db="EMBL/GenBank/DDBJ databases">
        <title>Isolation, diversity and antifungal activity of Actinobacteria from cow dung.</title>
        <authorList>
            <person name="Ling L."/>
        </authorList>
    </citation>
    <scope>NUCLEOTIDE SEQUENCE [LARGE SCALE GENOMIC DNA]</scope>
    <source>
        <strain evidence="6 7">NEAU-LLE</strain>
    </source>
</reference>
<dbReference type="InterPro" id="IPR016053">
    <property type="entry name" value="Haem_Oase-like"/>
</dbReference>
<proteinExistence type="predicted"/>
<evidence type="ECO:0000256" key="1">
    <source>
        <dbReference type="ARBA" id="ARBA00022617"/>
    </source>
</evidence>
<evidence type="ECO:0000256" key="3">
    <source>
        <dbReference type="ARBA" id="ARBA00023004"/>
    </source>
</evidence>
<accession>A0A371NT12</accession>
<keyword evidence="1" id="KW-0349">Heme</keyword>
<dbReference type="Pfam" id="PF10615">
    <property type="entry name" value="DUF2470"/>
    <property type="match status" value="1"/>
</dbReference>
<sequence length="341" mass="37062">MNGDHSDDNLIIVRAFGVPEATGAAMIGLDGTGGRWQADVPGGSREVTVAWPIEIAERRDIRRAAVELYRAACRELGVEPRAEEQHPTHLAGQHGQHAHHGEQGNPHGASHLHGASRPHGAHGTDARETAGFARELREATWGDHGDSEGADFMADIMRGRGTRTDYAQLVVQHWFMYEALERASALLAADPLLAAVHPAELIRRDALISDLEALIGADWRDAIEAVPATTAYAARIDELAEQGWIAGILAHHYTRYLGDLSGGQAIARRVSGQFGGEGVSFYDFSTLGDLGGFKDMYRRVLDAFGATLDADERARMLDEVRAAYRFNTEVFVDLGRARALA</sequence>
<keyword evidence="7" id="KW-1185">Reference proteome</keyword>
<dbReference type="EMBL" id="QUAB01000042">
    <property type="protein sequence ID" value="REJ05326.1"/>
    <property type="molecule type" value="Genomic_DNA"/>
</dbReference>